<dbReference type="SUPFAM" id="SSF116842">
    <property type="entry name" value="XseB-like"/>
    <property type="match status" value="1"/>
</dbReference>
<dbReference type="GO" id="GO:0006308">
    <property type="term" value="P:DNA catabolic process"/>
    <property type="evidence" value="ECO:0007669"/>
    <property type="project" value="UniProtKB-UniRule"/>
</dbReference>
<keyword evidence="9" id="KW-1185">Reference proteome</keyword>
<dbReference type="RefSeq" id="WP_132028479.1">
    <property type="nucleotide sequence ID" value="NZ_SMAI01000001.1"/>
</dbReference>
<name>A0A4R3M446_9HYPH</name>
<dbReference type="PANTHER" id="PTHR34137:SF1">
    <property type="entry name" value="EXODEOXYRIBONUCLEASE 7 SMALL SUBUNIT"/>
    <property type="match status" value="1"/>
</dbReference>
<keyword evidence="2 6" id="KW-0963">Cytoplasm</keyword>
<accession>A0A4R3M446</accession>
<evidence type="ECO:0000256" key="6">
    <source>
        <dbReference type="HAMAP-Rule" id="MF_00337"/>
    </source>
</evidence>
<comment type="function">
    <text evidence="6">Bidirectionally degrades single-stranded DNA into large acid-insoluble oligonucleotides, which are then degraded further into small acid-soluble oligonucleotides.</text>
</comment>
<dbReference type="GO" id="GO:0005829">
    <property type="term" value="C:cytosol"/>
    <property type="evidence" value="ECO:0007669"/>
    <property type="project" value="TreeGrafter"/>
</dbReference>
<feature type="region of interest" description="Disordered" evidence="7">
    <location>
        <begin position="1"/>
        <end position="22"/>
    </location>
</feature>
<evidence type="ECO:0000256" key="3">
    <source>
        <dbReference type="ARBA" id="ARBA00022722"/>
    </source>
</evidence>
<evidence type="ECO:0000313" key="9">
    <source>
        <dbReference type="Proteomes" id="UP000294664"/>
    </source>
</evidence>
<dbReference type="AlphaFoldDB" id="A0A4R3M446"/>
<dbReference type="EC" id="3.1.11.6" evidence="6"/>
<comment type="subunit">
    <text evidence="6">Heterooligomer composed of large and small subunits.</text>
</comment>
<comment type="similarity">
    <text evidence="1 6">Belongs to the XseB family.</text>
</comment>
<dbReference type="OrthoDB" id="9808145at2"/>
<evidence type="ECO:0000256" key="5">
    <source>
        <dbReference type="ARBA" id="ARBA00022839"/>
    </source>
</evidence>
<dbReference type="PANTHER" id="PTHR34137">
    <property type="entry name" value="EXODEOXYRIBONUCLEASE 7 SMALL SUBUNIT"/>
    <property type="match status" value="1"/>
</dbReference>
<evidence type="ECO:0000256" key="4">
    <source>
        <dbReference type="ARBA" id="ARBA00022801"/>
    </source>
</evidence>
<dbReference type="InterPro" id="IPR037004">
    <property type="entry name" value="Exonuc_VII_ssu_sf"/>
</dbReference>
<dbReference type="NCBIfam" id="TIGR01280">
    <property type="entry name" value="xseB"/>
    <property type="match status" value="1"/>
</dbReference>
<keyword evidence="4 6" id="KW-0378">Hydrolase</keyword>
<evidence type="ECO:0000313" key="8">
    <source>
        <dbReference type="EMBL" id="TCT07586.1"/>
    </source>
</evidence>
<comment type="caution">
    <text evidence="8">The sequence shown here is derived from an EMBL/GenBank/DDBJ whole genome shotgun (WGS) entry which is preliminary data.</text>
</comment>
<dbReference type="GO" id="GO:0008855">
    <property type="term" value="F:exodeoxyribonuclease VII activity"/>
    <property type="evidence" value="ECO:0007669"/>
    <property type="project" value="UniProtKB-UniRule"/>
</dbReference>
<dbReference type="InterPro" id="IPR003761">
    <property type="entry name" value="Exonuc_VII_S"/>
</dbReference>
<dbReference type="HAMAP" id="MF_00337">
    <property type="entry name" value="Exonuc_7_S"/>
    <property type="match status" value="1"/>
</dbReference>
<keyword evidence="5 6" id="KW-0269">Exonuclease</keyword>
<evidence type="ECO:0000256" key="7">
    <source>
        <dbReference type="SAM" id="MobiDB-lite"/>
    </source>
</evidence>
<dbReference type="Gene3D" id="1.10.287.1040">
    <property type="entry name" value="Exonuclease VII, small subunit"/>
    <property type="match status" value="1"/>
</dbReference>
<proteinExistence type="inferred from homology"/>
<protein>
    <recommendedName>
        <fullName evidence="6">Exodeoxyribonuclease 7 small subunit</fullName>
        <ecNumber evidence="6">3.1.11.6</ecNumber>
    </recommendedName>
    <alternativeName>
        <fullName evidence="6">Exodeoxyribonuclease VII small subunit</fullName>
        <shortName evidence="6">Exonuclease VII small subunit</shortName>
    </alternativeName>
</protein>
<keyword evidence="3 6" id="KW-0540">Nuclease</keyword>
<comment type="catalytic activity">
    <reaction evidence="6">
        <text>Exonucleolytic cleavage in either 5'- to 3'- or 3'- to 5'-direction to yield nucleoside 5'-phosphates.</text>
        <dbReference type="EC" id="3.1.11.6"/>
    </reaction>
</comment>
<evidence type="ECO:0000256" key="2">
    <source>
        <dbReference type="ARBA" id="ARBA00022490"/>
    </source>
</evidence>
<reference evidence="8 9" key="1">
    <citation type="submission" date="2019-03" db="EMBL/GenBank/DDBJ databases">
        <title>Genomic Encyclopedia of Type Strains, Phase IV (KMG-IV): sequencing the most valuable type-strain genomes for metagenomic binning, comparative biology and taxonomic classification.</title>
        <authorList>
            <person name="Goeker M."/>
        </authorList>
    </citation>
    <scope>NUCLEOTIDE SEQUENCE [LARGE SCALE GENOMIC DNA]</scope>
    <source>
        <strain evidence="8 9">DSM 9035</strain>
    </source>
</reference>
<sequence length="98" mass="10490">MAEPARSAPKETAKDTAPARPDVTSLSFEAALAELEAIVQRLERGDVPLEESIAIYERGEALKARCETLLKDAEARVEMITRDADGRPTGTAPLDPAG</sequence>
<dbReference type="NCBIfam" id="NF002139">
    <property type="entry name" value="PRK00977.1-3"/>
    <property type="match status" value="1"/>
</dbReference>
<dbReference type="EMBL" id="SMAI01000001">
    <property type="protein sequence ID" value="TCT07586.1"/>
    <property type="molecule type" value="Genomic_DNA"/>
</dbReference>
<organism evidence="8 9">
    <name type="scientific">Aquabacter spiritensis</name>
    <dbReference type="NCBI Taxonomy" id="933073"/>
    <lineage>
        <taxon>Bacteria</taxon>
        <taxon>Pseudomonadati</taxon>
        <taxon>Pseudomonadota</taxon>
        <taxon>Alphaproteobacteria</taxon>
        <taxon>Hyphomicrobiales</taxon>
        <taxon>Xanthobacteraceae</taxon>
        <taxon>Aquabacter</taxon>
    </lineage>
</organism>
<dbReference type="Proteomes" id="UP000294664">
    <property type="component" value="Unassembled WGS sequence"/>
</dbReference>
<dbReference type="GO" id="GO:0009318">
    <property type="term" value="C:exodeoxyribonuclease VII complex"/>
    <property type="evidence" value="ECO:0007669"/>
    <property type="project" value="UniProtKB-UniRule"/>
</dbReference>
<gene>
    <name evidence="6" type="primary">xseB</name>
    <name evidence="8" type="ORF">EDC64_101105</name>
</gene>
<comment type="subcellular location">
    <subcellularLocation>
        <location evidence="6">Cytoplasm</location>
    </subcellularLocation>
</comment>
<evidence type="ECO:0000256" key="1">
    <source>
        <dbReference type="ARBA" id="ARBA00009998"/>
    </source>
</evidence>
<dbReference type="Pfam" id="PF02609">
    <property type="entry name" value="Exonuc_VII_S"/>
    <property type="match status" value="1"/>
</dbReference>